<reference evidence="1 2" key="1">
    <citation type="submission" date="2017-08" db="EMBL/GenBank/DDBJ databases">
        <title>Reclassification of Bisgaard taxon 37 and 44.</title>
        <authorList>
            <person name="Christensen H."/>
        </authorList>
    </citation>
    <scope>NUCLEOTIDE SEQUENCE [LARGE SCALE GENOMIC DNA]</scope>
    <source>
        <strain evidence="1 2">111</strain>
    </source>
</reference>
<sequence>MSLAASINNANSKLSIFIVADNTEHTYENISTIYYSLHLARLGWPAYLLDIEGSSAHLISPSRSLPFADLEQLDLHNPERHYVFLFQDHKYEHLVKLKQALGVQATFSEHELEAQMIVMGQNPQYPDRFAHFPQHTRAFGNGAKLHFVLNIDNIMDLHKNWQSFAQIASFNFDGYLIRGTAGAQSFITYTQKYDNIVNKPLINVLPTLATEVEVAPKKLRVCFSQTRIRFMCIDNIKYLLATHNPELFEQVEFVDVAEWRISDLHKTLNQAAVYIALDLGNEIPSLVPEALQSGCVVIGFGGQFDNLSNLDQVTDFTPEANYELLAKKLEHYLVQYQQGLATDANYLHPLAQQGINYARLQFSPDQLRDRFINLLRATGIPLNP</sequence>
<name>A0A3A1YUN4_9GAMM</name>
<comment type="caution">
    <text evidence="1">The sequence shown here is derived from an EMBL/GenBank/DDBJ whole genome shotgun (WGS) entry which is preliminary data.</text>
</comment>
<dbReference type="EMBL" id="NRJG01000018">
    <property type="protein sequence ID" value="RIY40154.1"/>
    <property type="molecule type" value="Genomic_DNA"/>
</dbReference>
<keyword evidence="2" id="KW-1185">Reference proteome</keyword>
<proteinExistence type="predicted"/>
<evidence type="ECO:0000313" key="1">
    <source>
        <dbReference type="EMBL" id="RIY40154.1"/>
    </source>
</evidence>
<evidence type="ECO:0000313" key="2">
    <source>
        <dbReference type="Proteomes" id="UP000265916"/>
    </source>
</evidence>
<organism evidence="1 2">
    <name type="scientific">Psittacicella hinzii</name>
    <dbReference type="NCBI Taxonomy" id="2028575"/>
    <lineage>
        <taxon>Bacteria</taxon>
        <taxon>Pseudomonadati</taxon>
        <taxon>Pseudomonadota</taxon>
        <taxon>Gammaproteobacteria</taxon>
        <taxon>Pasteurellales</taxon>
        <taxon>Psittacicellaceae</taxon>
        <taxon>Psittacicella</taxon>
    </lineage>
</organism>
<dbReference type="AlphaFoldDB" id="A0A3A1YUN4"/>
<dbReference type="Proteomes" id="UP000265916">
    <property type="component" value="Unassembled WGS sequence"/>
</dbReference>
<accession>A0A3A1YUN4</accession>
<dbReference type="OrthoDB" id="5669245at2"/>
<dbReference type="RefSeq" id="WP_119530140.1">
    <property type="nucleotide sequence ID" value="NZ_JBHSSP010000023.1"/>
</dbReference>
<gene>
    <name evidence="1" type="ORF">CKF58_01065</name>
</gene>
<protein>
    <submittedName>
        <fullName evidence="1">Uncharacterized protein</fullName>
    </submittedName>
</protein>